<dbReference type="EMBL" id="BMNG01000013">
    <property type="protein sequence ID" value="GGO52397.1"/>
    <property type="molecule type" value="Genomic_DNA"/>
</dbReference>
<evidence type="ECO:0000313" key="2">
    <source>
        <dbReference type="EMBL" id="GGO52397.1"/>
    </source>
</evidence>
<name>A0ABQ2MIK3_9ACTN</name>
<evidence type="ECO:0000256" key="1">
    <source>
        <dbReference type="SAM" id="MobiDB-lite"/>
    </source>
</evidence>
<proteinExistence type="predicted"/>
<gene>
    <name evidence="2" type="ORF">GCM10012286_57330</name>
</gene>
<keyword evidence="3" id="KW-1185">Reference proteome</keyword>
<feature type="region of interest" description="Disordered" evidence="1">
    <location>
        <begin position="55"/>
        <end position="110"/>
    </location>
</feature>
<evidence type="ECO:0000313" key="3">
    <source>
        <dbReference type="Proteomes" id="UP000656881"/>
    </source>
</evidence>
<comment type="caution">
    <text evidence="2">The sequence shown here is derived from an EMBL/GenBank/DDBJ whole genome shotgun (WGS) entry which is preliminary data.</text>
</comment>
<reference evidence="3" key="1">
    <citation type="journal article" date="2019" name="Int. J. Syst. Evol. Microbiol.">
        <title>The Global Catalogue of Microorganisms (GCM) 10K type strain sequencing project: providing services to taxonomists for standard genome sequencing and annotation.</title>
        <authorList>
            <consortium name="The Broad Institute Genomics Platform"/>
            <consortium name="The Broad Institute Genome Sequencing Center for Infectious Disease"/>
            <person name="Wu L."/>
            <person name="Ma J."/>
        </authorList>
    </citation>
    <scope>NUCLEOTIDE SEQUENCE [LARGE SCALE GENOMIC DNA]</scope>
    <source>
        <strain evidence="3">CGMCC 4.7349</strain>
    </source>
</reference>
<organism evidence="2 3">
    <name type="scientific">Streptomyces lasiicapitis</name>
    <dbReference type="NCBI Taxonomy" id="1923961"/>
    <lineage>
        <taxon>Bacteria</taxon>
        <taxon>Bacillati</taxon>
        <taxon>Actinomycetota</taxon>
        <taxon>Actinomycetes</taxon>
        <taxon>Kitasatosporales</taxon>
        <taxon>Streptomycetaceae</taxon>
        <taxon>Streptomyces</taxon>
    </lineage>
</organism>
<protein>
    <submittedName>
        <fullName evidence="2">Uncharacterized protein</fullName>
    </submittedName>
</protein>
<accession>A0ABQ2MIK3</accession>
<sequence>MLAVPQGARPGKAGERWWDECDEEAAVVVTVSGSFGLGGTATYDNRATLPVRLRGRRVDDPGGGAGGTRLTPGSAIAFPQPTGTLPAHPGWLSARPALEDETRSGDTAGS</sequence>
<dbReference type="Proteomes" id="UP000656881">
    <property type="component" value="Unassembled WGS sequence"/>
</dbReference>